<proteinExistence type="predicted"/>
<sequence length="410" mass="46499">MWIVSNFGILGGWDRNGAGILVDKDLRELVVEVRRVNDRLMTIKLVVGGVTLNKISVYAPQAGLDKEVKRRFWEDLDEMVCVIPHIEKLFIGADFNGHIGATSEGYDDVDGGFGFGDRNGRGMSLLDFARAFDLVIANSSFPKKSDRGLCTDCKVILSENLSTLLRLLVMGLEITRKRRKRAMYSQHRIKWEALMEAKAQELRVKLVTMGSWMSSGDASAMWTMTALCIREAAREVLGVSKGYSGGHKGDWWWNGEKKATLAVTTAKIATFSRLYEELESRGGDKRLFRQIRVDEVDGAMRKMNRGKATGPDEIPVEFWKSVGKAGLECLTILFNVIFRTKKMPEEWRRSTMVPIYKNKGDIQNCNNYRGIKLLSLWESGRAKAEEECIYFREPDWVYAGDFDYKSHPSC</sequence>
<evidence type="ECO:0000313" key="2">
    <source>
        <dbReference type="RefSeq" id="XP_009780718.1"/>
    </source>
</evidence>
<reference evidence="2" key="2">
    <citation type="submission" date="2025-08" db="UniProtKB">
        <authorList>
            <consortium name="RefSeq"/>
        </authorList>
    </citation>
    <scope>IDENTIFICATION</scope>
    <source>
        <tissue evidence="2">Leaf</tissue>
    </source>
</reference>
<dbReference type="PANTHER" id="PTHR23227">
    <property type="entry name" value="BUCENTAUR RELATED"/>
    <property type="match status" value="1"/>
</dbReference>
<dbReference type="InterPro" id="IPR036691">
    <property type="entry name" value="Endo/exonu/phosph_ase_sf"/>
</dbReference>
<dbReference type="GeneID" id="104229725"/>
<name>A0A1U7WQ63_NICSY</name>
<dbReference type="SUPFAM" id="SSF56219">
    <property type="entry name" value="DNase I-like"/>
    <property type="match status" value="1"/>
</dbReference>
<accession>A0A1U7WQ63</accession>
<dbReference type="Gene3D" id="3.60.10.10">
    <property type="entry name" value="Endonuclease/exonuclease/phosphatase"/>
    <property type="match status" value="1"/>
</dbReference>
<protein>
    <submittedName>
        <fullName evidence="2">Uncharacterized protein LOC104229725</fullName>
    </submittedName>
</protein>
<keyword evidence="1" id="KW-1185">Reference proteome</keyword>
<dbReference type="AlphaFoldDB" id="A0A1U7WQ63"/>
<dbReference type="InterPro" id="IPR027124">
    <property type="entry name" value="Swc5/CFDP1/2"/>
</dbReference>
<evidence type="ECO:0000313" key="1">
    <source>
        <dbReference type="Proteomes" id="UP000189701"/>
    </source>
</evidence>
<reference evidence="1" key="1">
    <citation type="journal article" date="2013" name="Genome Biol.">
        <title>Reference genomes and transcriptomes of Nicotiana sylvestris and Nicotiana tomentosiformis.</title>
        <authorList>
            <person name="Sierro N."/>
            <person name="Battey J.N."/>
            <person name="Ouadi S."/>
            <person name="Bovet L."/>
            <person name="Goepfert S."/>
            <person name="Bakaher N."/>
            <person name="Peitsch M.C."/>
            <person name="Ivanov N.V."/>
        </authorList>
    </citation>
    <scope>NUCLEOTIDE SEQUENCE [LARGE SCALE GENOMIC DNA]</scope>
</reference>
<dbReference type="RefSeq" id="XP_009780718.1">
    <property type="nucleotide sequence ID" value="XM_009782416.1"/>
</dbReference>
<dbReference type="KEGG" id="nsy:104229725"/>
<gene>
    <name evidence="2" type="primary">LOC104229725</name>
</gene>
<dbReference type="PANTHER" id="PTHR23227:SF67">
    <property type="entry name" value="CRANIOFACIAL DEVELOPMENT PROTEIN 2-LIKE"/>
    <property type="match status" value="1"/>
</dbReference>
<dbReference type="Proteomes" id="UP000189701">
    <property type="component" value="Unplaced"/>
</dbReference>
<organism evidence="1 2">
    <name type="scientific">Nicotiana sylvestris</name>
    <name type="common">Wood tobacco</name>
    <name type="synonym">South American tobacco</name>
    <dbReference type="NCBI Taxonomy" id="4096"/>
    <lineage>
        <taxon>Eukaryota</taxon>
        <taxon>Viridiplantae</taxon>
        <taxon>Streptophyta</taxon>
        <taxon>Embryophyta</taxon>
        <taxon>Tracheophyta</taxon>
        <taxon>Spermatophyta</taxon>
        <taxon>Magnoliopsida</taxon>
        <taxon>eudicotyledons</taxon>
        <taxon>Gunneridae</taxon>
        <taxon>Pentapetalae</taxon>
        <taxon>asterids</taxon>
        <taxon>lamiids</taxon>
        <taxon>Solanales</taxon>
        <taxon>Solanaceae</taxon>
        <taxon>Nicotianoideae</taxon>
        <taxon>Nicotianeae</taxon>
        <taxon>Nicotiana</taxon>
    </lineage>
</organism>